<keyword evidence="3" id="KW-1185">Reference proteome</keyword>
<keyword evidence="1" id="KW-0812">Transmembrane</keyword>
<feature type="transmembrane region" description="Helical" evidence="1">
    <location>
        <begin position="6"/>
        <end position="24"/>
    </location>
</feature>
<evidence type="ECO:0000313" key="3">
    <source>
        <dbReference type="Proteomes" id="UP000478571"/>
    </source>
</evidence>
<reference evidence="2 3" key="1">
    <citation type="submission" date="2020-01" db="EMBL/GenBank/DDBJ databases">
        <title>Draft Genome Sequence of Vibrio sp. strain OCN044, Isolated from a Healthy Coral at Palmyra Atoll.</title>
        <authorList>
            <person name="Videau P."/>
            <person name="Loughran R."/>
            <person name="Esquivel A."/>
            <person name="Deadmond M."/>
            <person name="Paddock B.E."/>
            <person name="Saw J.H."/>
            <person name="Ushijima B."/>
        </authorList>
    </citation>
    <scope>NUCLEOTIDE SEQUENCE [LARGE SCALE GENOMIC DNA]</scope>
    <source>
        <strain evidence="2 3">OCN044</strain>
    </source>
</reference>
<organism evidence="2 3">
    <name type="scientific">Vibrio tetraodonis subsp. pristinus</name>
    <dbReference type="NCBI Taxonomy" id="2695891"/>
    <lineage>
        <taxon>Bacteria</taxon>
        <taxon>Pseudomonadati</taxon>
        <taxon>Pseudomonadota</taxon>
        <taxon>Gammaproteobacteria</taxon>
        <taxon>Vibrionales</taxon>
        <taxon>Vibrionaceae</taxon>
        <taxon>Vibrio</taxon>
    </lineage>
</organism>
<evidence type="ECO:0000313" key="2">
    <source>
        <dbReference type="EMBL" id="MYM60001.1"/>
    </source>
</evidence>
<name>A0A6L8LVA8_9VIBR</name>
<keyword evidence="1" id="KW-0472">Membrane</keyword>
<dbReference type="EMBL" id="WWEU01000004">
    <property type="protein sequence ID" value="MYM60001.1"/>
    <property type="molecule type" value="Genomic_DNA"/>
</dbReference>
<dbReference type="RefSeq" id="WP_160930215.1">
    <property type="nucleotide sequence ID" value="NZ_WWEU01000004.1"/>
</dbReference>
<protein>
    <submittedName>
        <fullName evidence="2">Uncharacterized protein</fullName>
    </submittedName>
</protein>
<proteinExistence type="predicted"/>
<evidence type="ECO:0000256" key="1">
    <source>
        <dbReference type="SAM" id="Phobius"/>
    </source>
</evidence>
<gene>
    <name evidence="2" type="ORF">GTG28_12270</name>
</gene>
<sequence length="144" mass="16123">MSLKKRLAIGLYIIVPVIVIVGLMGKGEREKRYQAIFSLSPDSHYVVREYAAKEFSIAQKGQLGKMHQCLTQYRSGRDKRAPMVATGPSGSMELKVESFKIYLSINQGEVTSVRLFKYDPSGDYDYESGSVAVNCNVTLLNQFD</sequence>
<accession>A0A6L8LVA8</accession>
<dbReference type="Proteomes" id="UP000478571">
    <property type="component" value="Unassembled WGS sequence"/>
</dbReference>
<comment type="caution">
    <text evidence="2">The sequence shown here is derived from an EMBL/GenBank/DDBJ whole genome shotgun (WGS) entry which is preliminary data.</text>
</comment>
<dbReference type="AlphaFoldDB" id="A0A6L8LVA8"/>
<keyword evidence="1" id="KW-1133">Transmembrane helix</keyword>